<organism evidence="2 3">
    <name type="scientific">Oikopleura dioica</name>
    <name type="common">Tunicate</name>
    <dbReference type="NCBI Taxonomy" id="34765"/>
    <lineage>
        <taxon>Eukaryota</taxon>
        <taxon>Metazoa</taxon>
        <taxon>Chordata</taxon>
        <taxon>Tunicata</taxon>
        <taxon>Appendicularia</taxon>
        <taxon>Copelata</taxon>
        <taxon>Oikopleuridae</taxon>
        <taxon>Oikopleura</taxon>
    </lineage>
</organism>
<gene>
    <name evidence="2" type="ORF">OKIOD_LOCUS10880</name>
</gene>
<evidence type="ECO:0000256" key="1">
    <source>
        <dbReference type="SAM" id="Phobius"/>
    </source>
</evidence>
<name>A0ABN7SZ71_OIKDI</name>
<keyword evidence="1" id="KW-1133">Transmembrane helix</keyword>
<accession>A0ABN7SZ71</accession>
<reference evidence="2 3" key="1">
    <citation type="submission" date="2021-04" db="EMBL/GenBank/DDBJ databases">
        <authorList>
            <person name="Bliznina A."/>
        </authorList>
    </citation>
    <scope>NUCLEOTIDE SEQUENCE [LARGE SCALE GENOMIC DNA]</scope>
</reference>
<feature type="transmembrane region" description="Helical" evidence="1">
    <location>
        <begin position="47"/>
        <end position="70"/>
    </location>
</feature>
<dbReference type="EMBL" id="OU015566">
    <property type="protein sequence ID" value="CAG5105421.1"/>
    <property type="molecule type" value="Genomic_DNA"/>
</dbReference>
<keyword evidence="1" id="KW-0472">Membrane</keyword>
<keyword evidence="1" id="KW-0812">Transmembrane</keyword>
<proteinExistence type="predicted"/>
<evidence type="ECO:0000313" key="3">
    <source>
        <dbReference type="Proteomes" id="UP001158576"/>
    </source>
</evidence>
<sequence length="154" mass="17066">MKPGRKRDLEECSETPLFYTPSTLETTIPTVMTGECDSRRRKNGRGVTVKCSSCCMFLWIVLMIMIGFLIGHHFYRSGSIINTVTSPDYQAGEDDPANAQLKMDIQDIEVRNCGISELRTIKQDDFLPTMASKVLTLVALSVGSILAVKAELDA</sequence>
<feature type="transmembrane region" description="Helical" evidence="1">
    <location>
        <begin position="126"/>
        <end position="148"/>
    </location>
</feature>
<dbReference type="Proteomes" id="UP001158576">
    <property type="component" value="Chromosome 1"/>
</dbReference>
<evidence type="ECO:0000313" key="2">
    <source>
        <dbReference type="EMBL" id="CAG5105421.1"/>
    </source>
</evidence>
<keyword evidence="3" id="KW-1185">Reference proteome</keyword>
<protein>
    <submittedName>
        <fullName evidence="2">Oidioi.mRNA.OKI2018_I69.chr1.g2115.t3.cds</fullName>
    </submittedName>
</protein>